<protein>
    <recommendedName>
        <fullName evidence="2">Beta-ketoacyl synthase-like N-terminal domain-containing protein</fullName>
    </recommendedName>
</protein>
<dbReference type="EMBL" id="CP063373">
    <property type="protein sequence ID" value="QOV41360.1"/>
    <property type="molecule type" value="Genomic_DNA"/>
</dbReference>
<feature type="region of interest" description="Disordered" evidence="1">
    <location>
        <begin position="32"/>
        <end position="64"/>
    </location>
</feature>
<keyword evidence="4" id="KW-1185">Reference proteome</keyword>
<dbReference type="KEGG" id="sfeu:IM697_29610"/>
<feature type="domain" description="Beta-ketoacyl synthase-like N-terminal" evidence="2">
    <location>
        <begin position="1"/>
        <end position="46"/>
    </location>
</feature>
<gene>
    <name evidence="3" type="ORF">IM697_29610</name>
</gene>
<feature type="compositionally biased region" description="Basic residues" evidence="1">
    <location>
        <begin position="38"/>
        <end position="64"/>
    </location>
</feature>
<sequence>MSGRFPGAADVGELWRNLLAGELGLRQVTEEELEAAGARRRPAGRRPRRTARPRGCRDRRRTPR</sequence>
<evidence type="ECO:0000313" key="4">
    <source>
        <dbReference type="Proteomes" id="UP000594205"/>
    </source>
</evidence>
<evidence type="ECO:0000259" key="2">
    <source>
        <dbReference type="Pfam" id="PF00109"/>
    </source>
</evidence>
<dbReference type="RefSeq" id="WP_194049930.1">
    <property type="nucleotide sequence ID" value="NZ_CP063373.1"/>
</dbReference>
<evidence type="ECO:0000313" key="3">
    <source>
        <dbReference type="EMBL" id="QOV41360.1"/>
    </source>
</evidence>
<proteinExistence type="predicted"/>
<dbReference type="Proteomes" id="UP000594205">
    <property type="component" value="Chromosome"/>
</dbReference>
<accession>A0A7M2SY73</accession>
<evidence type="ECO:0000256" key="1">
    <source>
        <dbReference type="SAM" id="MobiDB-lite"/>
    </source>
</evidence>
<dbReference type="Pfam" id="PF00109">
    <property type="entry name" value="ketoacyl-synt"/>
    <property type="match status" value="1"/>
</dbReference>
<dbReference type="AlphaFoldDB" id="A0A7M2SY73"/>
<dbReference type="InterPro" id="IPR016039">
    <property type="entry name" value="Thiolase-like"/>
</dbReference>
<name>A0A7M2SY73_9ACTN</name>
<dbReference type="GO" id="GO:0016747">
    <property type="term" value="F:acyltransferase activity, transferring groups other than amino-acyl groups"/>
    <property type="evidence" value="ECO:0007669"/>
    <property type="project" value="UniProtKB-ARBA"/>
</dbReference>
<dbReference type="InterPro" id="IPR014030">
    <property type="entry name" value="Ketoacyl_synth_N"/>
</dbReference>
<reference evidence="3 4" key="1">
    <citation type="submission" date="2020-10" db="EMBL/GenBank/DDBJ databases">
        <title>Streptomyces ferrugineus complate genome analysis.</title>
        <authorList>
            <person name="Anwar N."/>
        </authorList>
    </citation>
    <scope>NUCLEOTIDE SEQUENCE [LARGE SCALE GENOMIC DNA]</scope>
    <source>
        <strain evidence="3 4">CCTCC AA2014009</strain>
    </source>
</reference>
<dbReference type="Gene3D" id="3.40.47.10">
    <property type="match status" value="1"/>
</dbReference>
<organism evidence="3 4">
    <name type="scientific">Streptomyces ferrugineus</name>
    <dbReference type="NCBI Taxonomy" id="1413221"/>
    <lineage>
        <taxon>Bacteria</taxon>
        <taxon>Bacillati</taxon>
        <taxon>Actinomycetota</taxon>
        <taxon>Actinomycetes</taxon>
        <taxon>Kitasatosporales</taxon>
        <taxon>Streptomycetaceae</taxon>
        <taxon>Streptomyces</taxon>
    </lineage>
</organism>